<protein>
    <submittedName>
        <fullName evidence="3">Uncharacterized protein</fullName>
    </submittedName>
</protein>
<reference evidence="3" key="1">
    <citation type="journal article" date="2020" name="mSystems">
        <title>Genome- and Community-Level Interaction Insights into Carbon Utilization and Element Cycling Functions of Hydrothermarchaeota in Hydrothermal Sediment.</title>
        <authorList>
            <person name="Zhou Z."/>
            <person name="Liu Y."/>
            <person name="Xu W."/>
            <person name="Pan J."/>
            <person name="Luo Z.H."/>
            <person name="Li M."/>
        </authorList>
    </citation>
    <scope>NUCLEOTIDE SEQUENCE [LARGE SCALE GENOMIC DNA]</scope>
    <source>
        <strain evidence="3">SpSt-508</strain>
    </source>
</reference>
<feature type="chain" id="PRO_5027876474" evidence="2">
    <location>
        <begin position="25"/>
        <end position="372"/>
    </location>
</feature>
<evidence type="ECO:0000313" key="3">
    <source>
        <dbReference type="EMBL" id="HGT40796.1"/>
    </source>
</evidence>
<feature type="compositionally biased region" description="Polar residues" evidence="1">
    <location>
        <begin position="270"/>
        <end position="287"/>
    </location>
</feature>
<proteinExistence type="predicted"/>
<feature type="signal peptide" evidence="2">
    <location>
        <begin position="1"/>
        <end position="24"/>
    </location>
</feature>
<dbReference type="AlphaFoldDB" id="A0A7C4LNC3"/>
<name>A0A7C4LNC3_9PLAN</name>
<feature type="region of interest" description="Disordered" evidence="1">
    <location>
        <begin position="263"/>
        <end position="339"/>
    </location>
</feature>
<accession>A0A7C4LNC3</accession>
<dbReference type="EMBL" id="DSVQ01000018">
    <property type="protein sequence ID" value="HGT40796.1"/>
    <property type="molecule type" value="Genomic_DNA"/>
</dbReference>
<evidence type="ECO:0000256" key="2">
    <source>
        <dbReference type="SAM" id="SignalP"/>
    </source>
</evidence>
<organism evidence="3">
    <name type="scientific">Schlesneria paludicola</name>
    <dbReference type="NCBI Taxonomy" id="360056"/>
    <lineage>
        <taxon>Bacteria</taxon>
        <taxon>Pseudomonadati</taxon>
        <taxon>Planctomycetota</taxon>
        <taxon>Planctomycetia</taxon>
        <taxon>Planctomycetales</taxon>
        <taxon>Planctomycetaceae</taxon>
        <taxon>Schlesneria</taxon>
    </lineage>
</organism>
<feature type="compositionally biased region" description="Polar residues" evidence="1">
    <location>
        <begin position="329"/>
        <end position="339"/>
    </location>
</feature>
<sequence>MLRFLTPAVVWCGSLVLLSASASAQWFGRGPFNHCDCAPAAMAYLSAPPVTACDVCAPVVQTACLQPVMQTVYRQVPVVEYQPVKQIAKRPIVETKYVDQAVTEYRPVTETKVVEVPTVTYQDVTECQTVVRNVGYWRTRCEPVCRVSPCEYDPRPGFMGWMNRTTYDLASLFTPSYRTTREYVPQTIAQVVPTTRRIAIQGTRQVAYNVTNLVPYQTTRKVAVAETRWVDEEITVMKPTTVVKTVAVGTQITYQPIGAAGTATAIRPTPETTINARGNNPSRSATTDPLKDADPNKTNKLRSALEPPINRERLTPTALPEPATREVAQRQSAPFQTPTAVRVGQWVARGEKGITPAATTVGPITVADSQPR</sequence>
<gene>
    <name evidence="3" type="ORF">ENS64_16245</name>
</gene>
<keyword evidence="2" id="KW-0732">Signal</keyword>
<comment type="caution">
    <text evidence="3">The sequence shown here is derived from an EMBL/GenBank/DDBJ whole genome shotgun (WGS) entry which is preliminary data.</text>
</comment>
<evidence type="ECO:0000256" key="1">
    <source>
        <dbReference type="SAM" id="MobiDB-lite"/>
    </source>
</evidence>